<dbReference type="AlphaFoldDB" id="A0A423MKQ1"/>
<evidence type="ECO:0000313" key="1">
    <source>
        <dbReference type="EMBL" id="RON85151.1"/>
    </source>
</evidence>
<dbReference type="RefSeq" id="WP_123448797.1">
    <property type="nucleotide sequence ID" value="NZ_MOBX01000003.1"/>
</dbReference>
<sequence length="206" mass="23317">MNFLIDITESFGAIDFDNAGGVISYINIPPTENIHNSFQLEIFNVVLNLIDEPVVSSIKLQNSKFLENMDEDGFLILKKAIITFEKIKGHEKLIRLLNQDEGYLMHESYGTKLSNKDKIYDVGGRSFSTPQLLINLAIISPKKVTIEFTPSHHTYIATYEKLQNSVEFLNLHANRAQPPIQGIFDTTCSNGHTVSDFDAGYRVYKQ</sequence>
<gene>
    <name evidence="1" type="ORF">BK670_04420</name>
</gene>
<accession>A0A423MKQ1</accession>
<organism evidence="1 2">
    <name type="scientific">Pseudomonas fluorescens</name>
    <dbReference type="NCBI Taxonomy" id="294"/>
    <lineage>
        <taxon>Bacteria</taxon>
        <taxon>Pseudomonadati</taxon>
        <taxon>Pseudomonadota</taxon>
        <taxon>Gammaproteobacteria</taxon>
        <taxon>Pseudomonadales</taxon>
        <taxon>Pseudomonadaceae</taxon>
        <taxon>Pseudomonas</taxon>
    </lineage>
</organism>
<reference evidence="1 2" key="1">
    <citation type="submission" date="2016-10" db="EMBL/GenBank/DDBJ databases">
        <title>Comparative genome analysis of multiple Pseudomonas spp. focuses on biocontrol and plant growth promoting traits.</title>
        <authorList>
            <person name="Tao X.-Y."/>
            <person name="Taylor C.G."/>
        </authorList>
    </citation>
    <scope>NUCLEOTIDE SEQUENCE [LARGE SCALE GENOMIC DNA]</scope>
    <source>
        <strain evidence="1 2">28B5</strain>
    </source>
</reference>
<evidence type="ECO:0000313" key="2">
    <source>
        <dbReference type="Proteomes" id="UP000285378"/>
    </source>
</evidence>
<name>A0A423MKQ1_PSEFL</name>
<dbReference type="EMBL" id="MOBX01000003">
    <property type="protein sequence ID" value="RON85151.1"/>
    <property type="molecule type" value="Genomic_DNA"/>
</dbReference>
<proteinExistence type="predicted"/>
<protein>
    <submittedName>
        <fullName evidence="1">Uncharacterized protein</fullName>
    </submittedName>
</protein>
<dbReference type="Proteomes" id="UP000285378">
    <property type="component" value="Unassembled WGS sequence"/>
</dbReference>
<dbReference type="OrthoDB" id="6974742at2"/>
<comment type="caution">
    <text evidence="1">The sequence shown here is derived from an EMBL/GenBank/DDBJ whole genome shotgun (WGS) entry which is preliminary data.</text>
</comment>